<dbReference type="GO" id="GO:0046872">
    <property type="term" value="F:metal ion binding"/>
    <property type="evidence" value="ECO:0007669"/>
    <property type="project" value="UniProtKB-KW"/>
</dbReference>
<dbReference type="GO" id="GO:0051213">
    <property type="term" value="F:dioxygenase activity"/>
    <property type="evidence" value="ECO:0007669"/>
    <property type="project" value="UniProtKB-KW"/>
</dbReference>
<dbReference type="PROSITE" id="PS51296">
    <property type="entry name" value="RIESKE"/>
    <property type="match status" value="1"/>
</dbReference>
<evidence type="ECO:0000313" key="7">
    <source>
        <dbReference type="EMBL" id="TGY94034.1"/>
    </source>
</evidence>
<dbReference type="CDD" id="cd03469">
    <property type="entry name" value="Rieske_RO_Alpha_N"/>
    <property type="match status" value="1"/>
</dbReference>
<keyword evidence="2" id="KW-0479">Metal-binding</keyword>
<dbReference type="InterPro" id="IPR036922">
    <property type="entry name" value="Rieske_2Fe-2S_sf"/>
</dbReference>
<keyword evidence="7" id="KW-0223">Dioxygenase</keyword>
<protein>
    <submittedName>
        <fullName evidence="7">Aromatic ring-hydroxylating dioxygenase subunit alpha</fullName>
    </submittedName>
</protein>
<dbReference type="Pfam" id="PF19112">
    <property type="entry name" value="VanA_C"/>
    <property type="match status" value="1"/>
</dbReference>
<comment type="caution">
    <text evidence="7">The sequence shown here is derived from an EMBL/GenBank/DDBJ whole genome shotgun (WGS) entry which is preliminary data.</text>
</comment>
<dbReference type="InterPro" id="IPR017941">
    <property type="entry name" value="Rieske_2Fe-2S"/>
</dbReference>
<dbReference type="OrthoDB" id="9800776at2"/>
<dbReference type="InterPro" id="IPR044043">
    <property type="entry name" value="VanA_C_cat"/>
</dbReference>
<dbReference type="Gene3D" id="3.90.380.10">
    <property type="entry name" value="Naphthalene 1,2-dioxygenase Alpha Subunit, Chain A, domain 1"/>
    <property type="match status" value="1"/>
</dbReference>
<dbReference type="PANTHER" id="PTHR21266">
    <property type="entry name" value="IRON-SULFUR DOMAIN CONTAINING PROTEIN"/>
    <property type="match status" value="1"/>
</dbReference>
<dbReference type="SUPFAM" id="SSF55961">
    <property type="entry name" value="Bet v1-like"/>
    <property type="match status" value="1"/>
</dbReference>
<keyword evidence="3" id="KW-0560">Oxidoreductase</keyword>
<accession>A0A4S2HDG3</accession>
<dbReference type="InterPro" id="IPR050584">
    <property type="entry name" value="Cholesterol_7-desaturase"/>
</dbReference>
<evidence type="ECO:0000256" key="1">
    <source>
        <dbReference type="ARBA" id="ARBA00022714"/>
    </source>
</evidence>
<keyword evidence="8" id="KW-1185">Reference proteome</keyword>
<dbReference type="SUPFAM" id="SSF50022">
    <property type="entry name" value="ISP domain"/>
    <property type="match status" value="1"/>
</dbReference>
<evidence type="ECO:0000256" key="4">
    <source>
        <dbReference type="ARBA" id="ARBA00023004"/>
    </source>
</evidence>
<dbReference type="EMBL" id="SRXV01000001">
    <property type="protein sequence ID" value="TGY94034.1"/>
    <property type="molecule type" value="Genomic_DNA"/>
</dbReference>
<evidence type="ECO:0000256" key="5">
    <source>
        <dbReference type="ARBA" id="ARBA00023014"/>
    </source>
</evidence>
<dbReference type="AlphaFoldDB" id="A0A4S2HDG3"/>
<evidence type="ECO:0000259" key="6">
    <source>
        <dbReference type="PROSITE" id="PS51296"/>
    </source>
</evidence>
<keyword evidence="5" id="KW-0411">Iron-sulfur</keyword>
<keyword evidence="4" id="KW-0408">Iron</keyword>
<evidence type="ECO:0000313" key="8">
    <source>
        <dbReference type="Proteomes" id="UP000305451"/>
    </source>
</evidence>
<gene>
    <name evidence="7" type="ORF">E5162_01725</name>
</gene>
<dbReference type="Gene3D" id="2.102.10.10">
    <property type="entry name" value="Rieske [2Fe-2S] iron-sulphur domain"/>
    <property type="match status" value="1"/>
</dbReference>
<reference evidence="7 8" key="1">
    <citation type="journal article" date="2013" name="Int. J. Syst. Evol. Microbiol.">
        <title>Marinicauda pacifica gen. nov., sp. nov., a prosthecate alphaproteobacterium of the family Hyphomonadaceae isolated from deep seawater.</title>
        <authorList>
            <person name="Zhang X.Y."/>
            <person name="Li G.W."/>
            <person name="Wang C.S."/>
            <person name="Zhang Y.J."/>
            <person name="Xu X.W."/>
            <person name="Li H."/>
            <person name="Liu A."/>
            <person name="Liu C."/>
            <person name="Xie B.B."/>
            <person name="Qin Q.L."/>
            <person name="Xu Z."/>
            <person name="Chen X.L."/>
            <person name="Zhou B.C."/>
            <person name="Zhang Y.Z."/>
        </authorList>
    </citation>
    <scope>NUCLEOTIDE SEQUENCE [LARGE SCALE GENOMIC DNA]</scope>
    <source>
        <strain evidence="7 8">P-1 km-3</strain>
    </source>
</reference>
<dbReference type="GO" id="GO:0051537">
    <property type="term" value="F:2 iron, 2 sulfur cluster binding"/>
    <property type="evidence" value="ECO:0007669"/>
    <property type="project" value="UniProtKB-KW"/>
</dbReference>
<name>A0A4S2HDG3_9PROT</name>
<sequence>MTETDTFLKDLWYGALPAAELKTGKLVRRIIMGQPILFGREGDGTPFALRDICPHRGIPLTAGRMVNGAREVECAYHGWRFGAHGRCTAIPSLVEGQEMDIARIRVRKYPVQEKNGLIWVFMASGPVEGPQLADTTPEPAFDAPDIPGAGERGPNFTYVVTFDCNIDNAILGLMDPAHGPYVHQSWYWRTSKSTYDKSKRFAPTDLGWVMLSHAPSSNSAAYKILGGQPVTEIKFLLPGIRTEHIQVGKRFVTSLTMVTPIEESRTQVIQMLFWDHPVLSVLKPALSFFSRAFLDQDKRIIRKQNEGLKFDPRLMLIPDADTQARWYFRSKKAWAEAEGDPQRFDHPLKEETTLRWRS</sequence>
<keyword evidence="1" id="KW-0001">2Fe-2S</keyword>
<dbReference type="PANTHER" id="PTHR21266:SF60">
    <property type="entry name" value="3-KETOSTEROID-9-ALPHA-MONOOXYGENASE, OXYGENASE COMPONENT"/>
    <property type="match status" value="1"/>
</dbReference>
<evidence type="ECO:0000256" key="3">
    <source>
        <dbReference type="ARBA" id="ARBA00023002"/>
    </source>
</evidence>
<evidence type="ECO:0000256" key="2">
    <source>
        <dbReference type="ARBA" id="ARBA00022723"/>
    </source>
</evidence>
<dbReference type="RefSeq" id="WP_135943229.1">
    <property type="nucleotide sequence ID" value="NZ_BMEI01000001.1"/>
</dbReference>
<feature type="domain" description="Rieske" evidence="6">
    <location>
        <begin position="13"/>
        <end position="120"/>
    </location>
</feature>
<dbReference type="Pfam" id="PF00355">
    <property type="entry name" value="Rieske"/>
    <property type="match status" value="1"/>
</dbReference>
<organism evidence="7 8">
    <name type="scientific">Marinicauda pacifica</name>
    <dbReference type="NCBI Taxonomy" id="1133559"/>
    <lineage>
        <taxon>Bacteria</taxon>
        <taxon>Pseudomonadati</taxon>
        <taxon>Pseudomonadota</taxon>
        <taxon>Alphaproteobacteria</taxon>
        <taxon>Maricaulales</taxon>
        <taxon>Maricaulaceae</taxon>
        <taxon>Marinicauda</taxon>
    </lineage>
</organism>
<dbReference type="Proteomes" id="UP000305451">
    <property type="component" value="Unassembled WGS sequence"/>
</dbReference>
<proteinExistence type="predicted"/>